<proteinExistence type="predicted"/>
<organism evidence="2 3">
    <name type="scientific">Svornostia abyssi</name>
    <dbReference type="NCBI Taxonomy" id="2898438"/>
    <lineage>
        <taxon>Bacteria</taxon>
        <taxon>Bacillati</taxon>
        <taxon>Actinomycetota</taxon>
        <taxon>Thermoleophilia</taxon>
        <taxon>Solirubrobacterales</taxon>
        <taxon>Baekduiaceae</taxon>
        <taxon>Svornostia</taxon>
    </lineage>
</organism>
<dbReference type="GO" id="GO:0016787">
    <property type="term" value="F:hydrolase activity"/>
    <property type="evidence" value="ECO:0007669"/>
    <property type="project" value="UniProtKB-KW"/>
</dbReference>
<name>A0ABY5PDZ1_9ACTN</name>
<dbReference type="InterPro" id="IPR000073">
    <property type="entry name" value="AB_hydrolase_1"/>
</dbReference>
<dbReference type="RefSeq" id="WP_353863246.1">
    <property type="nucleotide sequence ID" value="NZ_CP088295.1"/>
</dbReference>
<keyword evidence="3" id="KW-1185">Reference proteome</keyword>
<dbReference type="PRINTS" id="PR00111">
    <property type="entry name" value="ABHYDROLASE"/>
</dbReference>
<dbReference type="Gene3D" id="3.40.50.1820">
    <property type="entry name" value="alpha/beta hydrolase"/>
    <property type="match status" value="1"/>
</dbReference>
<reference evidence="3" key="1">
    <citation type="submission" date="2021-11" db="EMBL/GenBank/DDBJ databases">
        <title>Cultivation dependent microbiological survey of springs from the worlds oldest radium mine currently devoted to the extraction of radon-saturated water.</title>
        <authorList>
            <person name="Kapinusova G."/>
            <person name="Smrhova T."/>
            <person name="Strejcek M."/>
            <person name="Suman J."/>
            <person name="Jani K."/>
            <person name="Pajer P."/>
            <person name="Uhlik O."/>
        </authorList>
    </citation>
    <scope>NUCLEOTIDE SEQUENCE [LARGE SCALE GENOMIC DNA]</scope>
    <source>
        <strain evidence="3">J379</strain>
    </source>
</reference>
<keyword evidence="2" id="KW-0378">Hydrolase</keyword>
<dbReference type="InterPro" id="IPR029058">
    <property type="entry name" value="AB_hydrolase_fold"/>
</dbReference>
<dbReference type="Proteomes" id="UP001058860">
    <property type="component" value="Chromosome"/>
</dbReference>
<dbReference type="InterPro" id="IPR050266">
    <property type="entry name" value="AB_hydrolase_sf"/>
</dbReference>
<dbReference type="PANTHER" id="PTHR43798">
    <property type="entry name" value="MONOACYLGLYCEROL LIPASE"/>
    <property type="match status" value="1"/>
</dbReference>
<dbReference type="PANTHER" id="PTHR43798:SF33">
    <property type="entry name" value="HYDROLASE, PUTATIVE (AFU_ORTHOLOGUE AFUA_2G14860)-RELATED"/>
    <property type="match status" value="1"/>
</dbReference>
<dbReference type="EMBL" id="CP088295">
    <property type="protein sequence ID" value="UUY02725.1"/>
    <property type="molecule type" value="Genomic_DNA"/>
</dbReference>
<dbReference type="Pfam" id="PF00561">
    <property type="entry name" value="Abhydrolase_1"/>
    <property type="match status" value="1"/>
</dbReference>
<evidence type="ECO:0000313" key="3">
    <source>
        <dbReference type="Proteomes" id="UP001058860"/>
    </source>
</evidence>
<sequence length="384" mass="41807">MPTAVALETLVARYDPGVFTPVRSPARVRLRVTGGDARDAVLADRTATLAPPSGTAGAILTADEETWVAIAEDLRGGMAAFRAGRLSVRHDLHLGVGFLAATSGATEPGRLRFRQVETRRNTISIMEAGQGPPVLAIHGLGGTKGSFLPTIAALAPDFRIIAMDQPGFGDSDKPIGAPYDPRFFARVVVDLLHALDLRHAHLIGNSLGGRVALEVGLRHPERVRRLVLLAPSLAWRRNRPWAPLVRLLRPELGLVQVAPRPIVQGIAHRMIPGATEGWTAAGVDEFLRAYLNPAGRAAFYAAARNIYLEEPHGDRGFWTHLKDLRPQALFVWGRHDQLVPLAFERHVRDALPSAEHLELDCGHVPQVEAPQETHDAVRRFLSAS</sequence>
<evidence type="ECO:0000259" key="1">
    <source>
        <dbReference type="Pfam" id="PF00561"/>
    </source>
</evidence>
<dbReference type="InterPro" id="IPR000639">
    <property type="entry name" value="Epox_hydrolase-like"/>
</dbReference>
<dbReference type="SUPFAM" id="SSF53474">
    <property type="entry name" value="alpha/beta-Hydrolases"/>
    <property type="match status" value="1"/>
</dbReference>
<dbReference type="PRINTS" id="PR00412">
    <property type="entry name" value="EPOXHYDRLASE"/>
</dbReference>
<gene>
    <name evidence="2" type="ORF">LRS13_18840</name>
</gene>
<evidence type="ECO:0000313" key="2">
    <source>
        <dbReference type="EMBL" id="UUY02725.1"/>
    </source>
</evidence>
<feature type="domain" description="AB hydrolase-1" evidence="1">
    <location>
        <begin position="132"/>
        <end position="370"/>
    </location>
</feature>
<protein>
    <submittedName>
        <fullName evidence="2">Alpha/beta fold hydrolase</fullName>
    </submittedName>
</protein>
<accession>A0ABY5PDZ1</accession>